<dbReference type="EMBL" id="KV001792">
    <property type="protein sequence ID" value="KZV38575.1"/>
    <property type="molecule type" value="Genomic_DNA"/>
</dbReference>
<keyword evidence="2" id="KW-1185">Reference proteome</keyword>
<proteinExistence type="predicted"/>
<dbReference type="OrthoDB" id="1751168at2759"/>
<dbReference type="AlphaFoldDB" id="A0A2Z7C2S5"/>
<evidence type="ECO:0000313" key="1">
    <source>
        <dbReference type="EMBL" id="KZV38575.1"/>
    </source>
</evidence>
<evidence type="ECO:0000313" key="2">
    <source>
        <dbReference type="Proteomes" id="UP000250235"/>
    </source>
</evidence>
<reference evidence="1 2" key="1">
    <citation type="journal article" date="2015" name="Proc. Natl. Acad. Sci. U.S.A.">
        <title>The resurrection genome of Boea hygrometrica: A blueprint for survival of dehydration.</title>
        <authorList>
            <person name="Xiao L."/>
            <person name="Yang G."/>
            <person name="Zhang L."/>
            <person name="Yang X."/>
            <person name="Zhao S."/>
            <person name="Ji Z."/>
            <person name="Zhou Q."/>
            <person name="Hu M."/>
            <person name="Wang Y."/>
            <person name="Chen M."/>
            <person name="Xu Y."/>
            <person name="Jin H."/>
            <person name="Xiao X."/>
            <person name="Hu G."/>
            <person name="Bao F."/>
            <person name="Hu Y."/>
            <person name="Wan P."/>
            <person name="Li L."/>
            <person name="Deng X."/>
            <person name="Kuang T."/>
            <person name="Xiang C."/>
            <person name="Zhu J.K."/>
            <person name="Oliver M.J."/>
            <person name="He Y."/>
        </authorList>
    </citation>
    <scope>NUCLEOTIDE SEQUENCE [LARGE SCALE GENOMIC DNA]</scope>
    <source>
        <strain evidence="2">cv. XS01</strain>
    </source>
</reference>
<sequence length="251" mass="28114">MAASFFVNAMQVYFASVLAMEHTGMAKMFNSLKDTRLKEFLEASGSISVANNKLALTKDVFAEAFFLPIEELVGFRDVPSKTVEKMQMKFSGSDVPFRAPNKKKEMKMEYRLLHDIVAKALCANSSSFDVVTSEKIDLMVAISACLKVNWEQILFQTLVVMVHTPTKKSQGFAVQVSFWLQNLVKADLREIVKLHPQKVLNNTLVHTYIKNNLGVGQTGETSRISGATTSGQQSTVVLSLFLINQRRRLVR</sequence>
<accession>A0A2Z7C2S5</accession>
<protein>
    <submittedName>
        <fullName evidence="1">Uncharacterized protein</fullName>
    </submittedName>
</protein>
<organism evidence="1 2">
    <name type="scientific">Dorcoceras hygrometricum</name>
    <dbReference type="NCBI Taxonomy" id="472368"/>
    <lineage>
        <taxon>Eukaryota</taxon>
        <taxon>Viridiplantae</taxon>
        <taxon>Streptophyta</taxon>
        <taxon>Embryophyta</taxon>
        <taxon>Tracheophyta</taxon>
        <taxon>Spermatophyta</taxon>
        <taxon>Magnoliopsida</taxon>
        <taxon>eudicotyledons</taxon>
        <taxon>Gunneridae</taxon>
        <taxon>Pentapetalae</taxon>
        <taxon>asterids</taxon>
        <taxon>lamiids</taxon>
        <taxon>Lamiales</taxon>
        <taxon>Gesneriaceae</taxon>
        <taxon>Didymocarpoideae</taxon>
        <taxon>Trichosporeae</taxon>
        <taxon>Loxocarpinae</taxon>
        <taxon>Dorcoceras</taxon>
    </lineage>
</organism>
<gene>
    <name evidence="1" type="ORF">F511_04280</name>
</gene>
<name>A0A2Z7C2S5_9LAMI</name>
<dbReference type="Proteomes" id="UP000250235">
    <property type="component" value="Unassembled WGS sequence"/>
</dbReference>